<dbReference type="PANTHER" id="PTHR43434:SF13">
    <property type="entry name" value="PHOSPHOGLYCOLATE PHOSPHATASE"/>
    <property type="match status" value="1"/>
</dbReference>
<dbReference type="SFLD" id="SFLDS00003">
    <property type="entry name" value="Haloacid_Dehalogenase"/>
    <property type="match status" value="1"/>
</dbReference>
<organism evidence="1 2">
    <name type="scientific">Bosea lathyri</name>
    <dbReference type="NCBI Taxonomy" id="1036778"/>
    <lineage>
        <taxon>Bacteria</taxon>
        <taxon>Pseudomonadati</taxon>
        <taxon>Pseudomonadota</taxon>
        <taxon>Alphaproteobacteria</taxon>
        <taxon>Hyphomicrobiales</taxon>
        <taxon>Boseaceae</taxon>
        <taxon>Bosea</taxon>
    </lineage>
</organism>
<dbReference type="RefSeq" id="WP_103872301.1">
    <property type="nucleotide sequence ID" value="NZ_FNUY01000003.1"/>
</dbReference>
<dbReference type="GO" id="GO:0008967">
    <property type="term" value="F:phosphoglycolate phosphatase activity"/>
    <property type="evidence" value="ECO:0007669"/>
    <property type="project" value="TreeGrafter"/>
</dbReference>
<name>A0A1H5Y1M2_9HYPH</name>
<sequence>MAYRLVIFDFDGTLADTFPWFTGVLNGVAERYRFRQVAAHEVEALRGLSARQIIAHLGVATWKLPFIASHMRRLAKRDGAQIALFDGADAMLRRLRDDGFVLAIASSNSERNIRRTLGPETAALITHFDCGAGLFGKAAKFRRLARKTGIQHVQAICIGDEIRDADAARQAGMAFGAVSWGFTRVEALQAQQPAFLFREMAEIADGLIATGTAKAR</sequence>
<dbReference type="AlphaFoldDB" id="A0A1H5Y1M2"/>
<dbReference type="InterPro" id="IPR050155">
    <property type="entry name" value="HAD-like_hydrolase_sf"/>
</dbReference>
<keyword evidence="2" id="KW-1185">Reference proteome</keyword>
<dbReference type="EMBL" id="FNUY01000003">
    <property type="protein sequence ID" value="SEG17969.1"/>
    <property type="molecule type" value="Genomic_DNA"/>
</dbReference>
<dbReference type="GO" id="GO:0006281">
    <property type="term" value="P:DNA repair"/>
    <property type="evidence" value="ECO:0007669"/>
    <property type="project" value="TreeGrafter"/>
</dbReference>
<dbReference type="OrthoDB" id="9793014at2"/>
<dbReference type="InterPro" id="IPR041492">
    <property type="entry name" value="HAD_2"/>
</dbReference>
<dbReference type="Proteomes" id="UP000236743">
    <property type="component" value="Unassembled WGS sequence"/>
</dbReference>
<dbReference type="SFLD" id="SFLDG01129">
    <property type="entry name" value="C1.5:_HAD__Beta-PGM__Phosphata"/>
    <property type="match status" value="1"/>
</dbReference>
<evidence type="ECO:0000313" key="1">
    <source>
        <dbReference type="EMBL" id="SEG17969.1"/>
    </source>
</evidence>
<dbReference type="Pfam" id="PF13419">
    <property type="entry name" value="HAD_2"/>
    <property type="match status" value="1"/>
</dbReference>
<gene>
    <name evidence="1" type="ORF">SAMN04488115_103492</name>
</gene>
<dbReference type="PANTHER" id="PTHR43434">
    <property type="entry name" value="PHOSPHOGLYCOLATE PHOSPHATASE"/>
    <property type="match status" value="1"/>
</dbReference>
<proteinExistence type="predicted"/>
<dbReference type="InterPro" id="IPR023214">
    <property type="entry name" value="HAD_sf"/>
</dbReference>
<dbReference type="Gene3D" id="3.40.50.1000">
    <property type="entry name" value="HAD superfamily/HAD-like"/>
    <property type="match status" value="1"/>
</dbReference>
<reference evidence="1 2" key="1">
    <citation type="submission" date="2016-10" db="EMBL/GenBank/DDBJ databases">
        <authorList>
            <person name="de Groot N.N."/>
        </authorList>
    </citation>
    <scope>NUCLEOTIDE SEQUENCE [LARGE SCALE GENOMIC DNA]</scope>
    <source>
        <strain evidence="1 2">DSM 26656</strain>
    </source>
</reference>
<dbReference type="InterPro" id="IPR036412">
    <property type="entry name" value="HAD-like_sf"/>
</dbReference>
<evidence type="ECO:0000313" key="2">
    <source>
        <dbReference type="Proteomes" id="UP000236743"/>
    </source>
</evidence>
<dbReference type="GO" id="GO:0005829">
    <property type="term" value="C:cytosol"/>
    <property type="evidence" value="ECO:0007669"/>
    <property type="project" value="TreeGrafter"/>
</dbReference>
<dbReference type="InterPro" id="IPR023198">
    <property type="entry name" value="PGP-like_dom2"/>
</dbReference>
<protein>
    <submittedName>
        <fullName evidence="1">Phosphoglycolate phosphatase</fullName>
    </submittedName>
</protein>
<dbReference type="Gene3D" id="1.10.150.240">
    <property type="entry name" value="Putative phosphatase, domain 2"/>
    <property type="match status" value="1"/>
</dbReference>
<accession>A0A1H5Y1M2</accession>
<dbReference type="SUPFAM" id="SSF56784">
    <property type="entry name" value="HAD-like"/>
    <property type="match status" value="1"/>
</dbReference>